<organism evidence="1 2">
    <name type="scientific">Flammeovirga yaeyamensis</name>
    <dbReference type="NCBI Taxonomy" id="367791"/>
    <lineage>
        <taxon>Bacteria</taxon>
        <taxon>Pseudomonadati</taxon>
        <taxon>Bacteroidota</taxon>
        <taxon>Cytophagia</taxon>
        <taxon>Cytophagales</taxon>
        <taxon>Flammeovirgaceae</taxon>
        <taxon>Flammeovirga</taxon>
    </lineage>
</organism>
<protein>
    <submittedName>
        <fullName evidence="1">Uncharacterized protein</fullName>
    </submittedName>
</protein>
<sequence>MSRSETLLARNYMQADSMSNINQWVETYYETARTETSVFHFSSLQQKYTIDDGDYKTIFKIIQPEKIS</sequence>
<accession>A0AAX1NAG1</accession>
<reference evidence="1 2" key="1">
    <citation type="submission" date="2021-05" db="EMBL/GenBank/DDBJ databases">
        <title>Comparative genomic studies on the polysaccharide-degrading batcterial strains of the Flammeovirga genus.</title>
        <authorList>
            <person name="Zewei F."/>
            <person name="Zheng Z."/>
            <person name="Yu L."/>
            <person name="Ruyue G."/>
            <person name="Yanhong M."/>
            <person name="Yuanyuan C."/>
            <person name="Jingyan G."/>
            <person name="Wenjun H."/>
        </authorList>
    </citation>
    <scope>NUCLEOTIDE SEQUENCE [LARGE SCALE GENOMIC DNA]</scope>
    <source>
        <strain evidence="1 2">NBRC:100898</strain>
    </source>
</reference>
<dbReference type="AlphaFoldDB" id="A0AAX1NAG1"/>
<keyword evidence="2" id="KW-1185">Reference proteome</keyword>
<dbReference type="EMBL" id="CP076133">
    <property type="protein sequence ID" value="QWG04554.1"/>
    <property type="molecule type" value="Genomic_DNA"/>
</dbReference>
<evidence type="ECO:0000313" key="2">
    <source>
        <dbReference type="Proteomes" id="UP000678679"/>
    </source>
</evidence>
<dbReference type="Proteomes" id="UP000678679">
    <property type="component" value="Chromosome 2"/>
</dbReference>
<dbReference type="RefSeq" id="WP_169665446.1">
    <property type="nucleotide sequence ID" value="NZ_CP076133.1"/>
</dbReference>
<gene>
    <name evidence="1" type="ORF">KMW28_27030</name>
</gene>
<evidence type="ECO:0000313" key="1">
    <source>
        <dbReference type="EMBL" id="QWG04554.1"/>
    </source>
</evidence>
<proteinExistence type="predicted"/>
<dbReference type="KEGG" id="fya:KMW28_27030"/>
<name>A0AAX1NAG1_9BACT</name>